<proteinExistence type="predicted"/>
<dbReference type="InterPro" id="IPR036513">
    <property type="entry name" value="STAS_dom_sf"/>
</dbReference>
<dbReference type="OrthoDB" id="427213at2759"/>
<protein>
    <recommendedName>
        <fullName evidence="7">STAS domain-containing protein</fullName>
    </recommendedName>
</protein>
<feature type="transmembrane region" description="Helical" evidence="6">
    <location>
        <begin position="485"/>
        <end position="515"/>
    </location>
</feature>
<dbReference type="STRING" id="1353952.A0A165IYU9"/>
<feature type="transmembrane region" description="Helical" evidence="6">
    <location>
        <begin position="347"/>
        <end position="368"/>
    </location>
</feature>
<feature type="transmembrane region" description="Helical" evidence="6">
    <location>
        <begin position="291"/>
        <end position="310"/>
    </location>
</feature>
<feature type="transmembrane region" description="Helical" evidence="6">
    <location>
        <begin position="447"/>
        <end position="465"/>
    </location>
</feature>
<dbReference type="CDD" id="cd07042">
    <property type="entry name" value="STAS_SulP_like_sulfate_transporter"/>
    <property type="match status" value="1"/>
</dbReference>
<evidence type="ECO:0000313" key="9">
    <source>
        <dbReference type="Proteomes" id="UP000076842"/>
    </source>
</evidence>
<dbReference type="PANTHER" id="PTHR11814">
    <property type="entry name" value="SULFATE TRANSPORTER"/>
    <property type="match status" value="1"/>
</dbReference>
<dbReference type="InterPro" id="IPR002645">
    <property type="entry name" value="STAS_dom"/>
</dbReference>
<evidence type="ECO:0000256" key="5">
    <source>
        <dbReference type="SAM" id="MobiDB-lite"/>
    </source>
</evidence>
<evidence type="ECO:0000256" key="4">
    <source>
        <dbReference type="ARBA" id="ARBA00023136"/>
    </source>
</evidence>
<keyword evidence="3 6" id="KW-1133">Transmembrane helix</keyword>
<evidence type="ECO:0000256" key="6">
    <source>
        <dbReference type="SAM" id="Phobius"/>
    </source>
</evidence>
<keyword evidence="2 6" id="KW-0812">Transmembrane</keyword>
<dbReference type="InterPro" id="IPR001902">
    <property type="entry name" value="SLC26A/SulP_fam"/>
</dbReference>
<evidence type="ECO:0000313" key="8">
    <source>
        <dbReference type="EMBL" id="KZT61149.1"/>
    </source>
</evidence>
<feature type="domain" description="STAS" evidence="7">
    <location>
        <begin position="542"/>
        <end position="668"/>
    </location>
</feature>
<evidence type="ECO:0000256" key="1">
    <source>
        <dbReference type="ARBA" id="ARBA00004141"/>
    </source>
</evidence>
<feature type="transmembrane region" description="Helical" evidence="6">
    <location>
        <begin position="262"/>
        <end position="279"/>
    </location>
</feature>
<reference evidence="8 9" key="1">
    <citation type="journal article" date="2016" name="Mol. Biol. Evol.">
        <title>Comparative Genomics of Early-Diverging Mushroom-Forming Fungi Provides Insights into the Origins of Lignocellulose Decay Capabilities.</title>
        <authorList>
            <person name="Nagy L.G."/>
            <person name="Riley R."/>
            <person name="Tritt A."/>
            <person name="Adam C."/>
            <person name="Daum C."/>
            <person name="Floudas D."/>
            <person name="Sun H."/>
            <person name="Yadav J.S."/>
            <person name="Pangilinan J."/>
            <person name="Larsson K.H."/>
            <person name="Matsuura K."/>
            <person name="Barry K."/>
            <person name="Labutti K."/>
            <person name="Kuo R."/>
            <person name="Ohm R.A."/>
            <person name="Bhattacharya S.S."/>
            <person name="Shirouzu T."/>
            <person name="Yoshinaga Y."/>
            <person name="Martin F.M."/>
            <person name="Grigoriev I.V."/>
            <person name="Hibbett D.S."/>
        </authorList>
    </citation>
    <scope>NUCLEOTIDE SEQUENCE [LARGE SCALE GENOMIC DNA]</scope>
    <source>
        <strain evidence="8 9">HHB12733</strain>
    </source>
</reference>
<organism evidence="8 9">
    <name type="scientific">Calocera cornea HHB12733</name>
    <dbReference type="NCBI Taxonomy" id="1353952"/>
    <lineage>
        <taxon>Eukaryota</taxon>
        <taxon>Fungi</taxon>
        <taxon>Dikarya</taxon>
        <taxon>Basidiomycota</taxon>
        <taxon>Agaricomycotina</taxon>
        <taxon>Dacrymycetes</taxon>
        <taxon>Dacrymycetales</taxon>
        <taxon>Dacrymycetaceae</taxon>
        <taxon>Calocera</taxon>
    </lineage>
</organism>
<feature type="transmembrane region" description="Helical" evidence="6">
    <location>
        <begin position="90"/>
        <end position="114"/>
    </location>
</feature>
<evidence type="ECO:0000259" key="7">
    <source>
        <dbReference type="PROSITE" id="PS50801"/>
    </source>
</evidence>
<dbReference type="Pfam" id="PF01740">
    <property type="entry name" value="STAS"/>
    <property type="match status" value="1"/>
</dbReference>
<dbReference type="Proteomes" id="UP000076842">
    <property type="component" value="Unassembled WGS sequence"/>
</dbReference>
<dbReference type="InterPro" id="IPR011547">
    <property type="entry name" value="SLC26A/SulP_dom"/>
</dbReference>
<gene>
    <name evidence="8" type="ORF">CALCODRAFT_447725</name>
</gene>
<dbReference type="FunCoup" id="A0A165IYU9">
    <property type="interactions" value="10"/>
</dbReference>
<feature type="transmembrane region" description="Helical" evidence="6">
    <location>
        <begin position="212"/>
        <end position="231"/>
    </location>
</feature>
<evidence type="ECO:0000256" key="3">
    <source>
        <dbReference type="ARBA" id="ARBA00022989"/>
    </source>
</evidence>
<dbReference type="EMBL" id="KV423925">
    <property type="protein sequence ID" value="KZT61149.1"/>
    <property type="molecule type" value="Genomic_DNA"/>
</dbReference>
<feature type="region of interest" description="Disordered" evidence="5">
    <location>
        <begin position="1"/>
        <end position="53"/>
    </location>
</feature>
<dbReference type="AlphaFoldDB" id="A0A165IYU9"/>
<comment type="subcellular location">
    <subcellularLocation>
        <location evidence="1">Membrane</location>
        <topology evidence="1">Multi-pass membrane protein</topology>
    </subcellularLocation>
</comment>
<keyword evidence="9" id="KW-1185">Reference proteome</keyword>
<dbReference type="PROSITE" id="PS50801">
    <property type="entry name" value="STAS"/>
    <property type="match status" value="1"/>
</dbReference>
<dbReference type="GO" id="GO:0016020">
    <property type="term" value="C:membrane"/>
    <property type="evidence" value="ECO:0007669"/>
    <property type="project" value="UniProtKB-SubCell"/>
</dbReference>
<feature type="transmembrane region" description="Helical" evidence="6">
    <location>
        <begin position="389"/>
        <end position="410"/>
    </location>
</feature>
<feature type="transmembrane region" description="Helical" evidence="6">
    <location>
        <begin position="182"/>
        <end position="200"/>
    </location>
</feature>
<feature type="transmembrane region" description="Helical" evidence="6">
    <location>
        <begin position="425"/>
        <end position="442"/>
    </location>
</feature>
<dbReference type="InParanoid" id="A0A165IYU9"/>
<dbReference type="Gene3D" id="3.30.750.24">
    <property type="entry name" value="STAS domain"/>
    <property type="match status" value="1"/>
</dbReference>
<keyword evidence="4 6" id="KW-0472">Membrane</keyword>
<dbReference type="SUPFAM" id="SSF52091">
    <property type="entry name" value="SpoIIaa-like"/>
    <property type="match status" value="1"/>
</dbReference>
<evidence type="ECO:0000256" key="2">
    <source>
        <dbReference type="ARBA" id="ARBA00022692"/>
    </source>
</evidence>
<accession>A0A165IYU9</accession>
<dbReference type="GO" id="GO:0055085">
    <property type="term" value="P:transmembrane transport"/>
    <property type="evidence" value="ECO:0007669"/>
    <property type="project" value="InterPro"/>
</dbReference>
<name>A0A165IYU9_9BASI</name>
<dbReference type="Pfam" id="PF00916">
    <property type="entry name" value="Sulfate_transp"/>
    <property type="match status" value="1"/>
</dbReference>
<sequence length="685" mass="75701">MTYSPTPYASRAPSPHTSHPRRVSVIGEESPLLRTLDGRDDRDGSSGSGKSGRRELEDFLGADAWTWAWWRGRLRYYVPAIRWMAEYKLAYLWGDTVAAITVATVIIPLSLSYASSLAHLDPFSGLFAAAVQPLVYSLLGSCAHLSVGPEGSLSLLVGQAIQRILHDDPHSGDDARVVGMEVATMITFQVGMISLCLGLLRLGFVDVVLSRSLLRGFVTAVSLVIVIEQLVPMLGLSHVHAGTDLHTALDKCIFLLRHLREAHIPTSLLSLCSMAFLILTRTIKTRYKKRFGFLTYLPEILICVIVTTALCSALDWQDLGIEVLGAVSFSSRQSFFALPLRRANLHFFKQTFPTAIFCSIVGFIDSVVAAKQNAQRFRYSVSPNRELTALGAGNLAASFVPSTLPAYGAITRSRLAADTGGKTPMSSLILSVLVLLSIRFLLPALHFLPKAVLACIICLVVYTIIAEMPEDILFYWKMSAWNDMFLMMLTFFLTLVWSVEVGIGIPFALTILLVVKQSSQQRIKIMAREPGTTHYVPIDEDFPTELEDTCGVLVVRIFENLNFVNTGSMKERLRRLELYGSNKHHPSDAPVRDEPVAVVFQLADVEEMDASAVQIFRELAETYTSRGVCVCFARVRPAQLQALRKGGVVDFLGENHFHPTVAAAVSFIEHERHLEHCEQTDGSIA</sequence>